<dbReference type="EMBL" id="LGSR01000013">
    <property type="protein sequence ID" value="KOS20898.1"/>
    <property type="molecule type" value="Genomic_DNA"/>
</dbReference>
<proteinExistence type="predicted"/>
<sequence>MDQTTKGQALGEQTPVDRMIEEPEDQTPVIQAPEDQIPGEIAPSDQALRDRIFEDQTFEDQTSEDQTPIPTPDGTPEDQTPVGKSGLEGGLAYTTPLDQLLLDRTFVDRIPSEQKPGNQAPPGQLPADQRPIDEILTLNDQSQHLLGFKRVRNRRAIQEALRYDVHNLTIPLGLSQSRDLQGHDLIRGKIAWWVLYFREDRSVVSSCATQLRDAIMSTPTGVKTVKAAVITQIFTVPSHRLQGMATRLLRCVHTALDEMEGTRVMFSVAYGCDYAPFFQRLGFQPYRADELRIVLGPSTRADAPSGKSEQAGDFPHEDPENVKSVPGQDEGQPETTSGVDPEPPSSQPESEVLYTSMSYEVASMLIHHDDRESTAGEPAGDDPDEGTQRRGWYLENSFSRNFVAIWWIHDFEARKLYLGNLVRSRLLEFGSISAVLQTAVEEAKRHGLGEVVMWNPSSDVVCEAERLASGTAGELTAVVERRTNSVPYLRWREGENRNVKWEHIQYEGFAW</sequence>
<dbReference type="Pfam" id="PF22998">
    <property type="entry name" value="GNAT_LYC1-like"/>
    <property type="match status" value="1"/>
</dbReference>
<keyword evidence="4" id="KW-1185">Reference proteome</keyword>
<accession>A0A0M8MXR3</accession>
<dbReference type="SUPFAM" id="SSF55729">
    <property type="entry name" value="Acyl-CoA N-acyltransferases (Nat)"/>
    <property type="match status" value="1"/>
</dbReference>
<name>A0A0M8MXR3_ESCWE</name>
<organism evidence="3 4">
    <name type="scientific">Escovopsis weberi</name>
    <dbReference type="NCBI Taxonomy" id="150374"/>
    <lineage>
        <taxon>Eukaryota</taxon>
        <taxon>Fungi</taxon>
        <taxon>Dikarya</taxon>
        <taxon>Ascomycota</taxon>
        <taxon>Pezizomycotina</taxon>
        <taxon>Sordariomycetes</taxon>
        <taxon>Hypocreomycetidae</taxon>
        <taxon>Hypocreales</taxon>
        <taxon>Hypocreaceae</taxon>
        <taxon>Escovopsis</taxon>
    </lineage>
</organism>
<dbReference type="Proteomes" id="UP000053831">
    <property type="component" value="Unassembled WGS sequence"/>
</dbReference>
<feature type="region of interest" description="Disordered" evidence="1">
    <location>
        <begin position="297"/>
        <end position="351"/>
    </location>
</feature>
<dbReference type="OrthoDB" id="2020070at2759"/>
<protein>
    <recommendedName>
        <fullName evidence="2">LYC1 C-terminal domain-containing protein</fullName>
    </recommendedName>
</protein>
<gene>
    <name evidence="3" type="ORF">ESCO_004211</name>
</gene>
<dbReference type="InterPro" id="IPR055100">
    <property type="entry name" value="GNAT_LYC1-like"/>
</dbReference>
<dbReference type="PANTHER" id="PTHR34815">
    <property type="entry name" value="LYSINE ACETYLTRANSFERASE"/>
    <property type="match status" value="1"/>
</dbReference>
<comment type="caution">
    <text evidence="3">The sequence shown here is derived from an EMBL/GenBank/DDBJ whole genome shotgun (WGS) entry which is preliminary data.</text>
</comment>
<dbReference type="AlphaFoldDB" id="A0A0M8MXR3"/>
<evidence type="ECO:0000256" key="1">
    <source>
        <dbReference type="SAM" id="MobiDB-lite"/>
    </source>
</evidence>
<dbReference type="PANTHER" id="PTHR34815:SF2">
    <property type="entry name" value="N-ACETYLTRANSFERASE DOMAIN-CONTAINING PROTEIN"/>
    <property type="match status" value="1"/>
</dbReference>
<dbReference type="InterPro" id="IPR016181">
    <property type="entry name" value="Acyl_CoA_acyltransferase"/>
</dbReference>
<evidence type="ECO:0000313" key="3">
    <source>
        <dbReference type="EMBL" id="KOS20898.1"/>
    </source>
</evidence>
<dbReference type="STRING" id="150374.A0A0M8MXR3"/>
<reference evidence="3 4" key="1">
    <citation type="submission" date="2015-07" db="EMBL/GenBank/DDBJ databases">
        <title>The genome of the fungus Escovopsis weberi, a specialized disease agent of ant agriculture.</title>
        <authorList>
            <person name="de Man T.J."/>
            <person name="Stajich J.E."/>
            <person name="Kubicek C.P."/>
            <person name="Chenthamara K."/>
            <person name="Atanasova L."/>
            <person name="Druzhinina I.S."/>
            <person name="Birnbaum S."/>
            <person name="Barribeau S.M."/>
            <person name="Teiling C."/>
            <person name="Suen G."/>
            <person name="Currie C."/>
            <person name="Gerardo N.M."/>
        </authorList>
    </citation>
    <scope>NUCLEOTIDE SEQUENCE [LARGE SCALE GENOMIC DNA]</scope>
</reference>
<dbReference type="Gene3D" id="3.40.630.30">
    <property type="match status" value="1"/>
</dbReference>
<evidence type="ECO:0000259" key="2">
    <source>
        <dbReference type="Pfam" id="PF22998"/>
    </source>
</evidence>
<evidence type="ECO:0000313" key="4">
    <source>
        <dbReference type="Proteomes" id="UP000053831"/>
    </source>
</evidence>
<feature type="region of interest" description="Disordered" evidence="1">
    <location>
        <begin position="1"/>
        <end position="90"/>
    </location>
</feature>
<feature type="domain" description="LYC1 C-terminal" evidence="2">
    <location>
        <begin position="402"/>
        <end position="505"/>
    </location>
</feature>
<dbReference type="InterPro" id="IPR053013">
    <property type="entry name" value="LAT"/>
</dbReference>